<feature type="compositionally biased region" description="Low complexity" evidence="5">
    <location>
        <begin position="222"/>
        <end position="232"/>
    </location>
</feature>
<keyword evidence="2 6" id="KW-0812">Transmembrane</keyword>
<keyword evidence="4 6" id="KW-0472">Membrane</keyword>
<feature type="compositionally biased region" description="Basic residues" evidence="5">
    <location>
        <begin position="233"/>
        <end position="243"/>
    </location>
</feature>
<dbReference type="InterPro" id="IPR025256">
    <property type="entry name" value="TM7S3/TM198-like_dom"/>
</dbReference>
<feature type="compositionally biased region" description="Basic and acidic residues" evidence="5">
    <location>
        <begin position="340"/>
        <end position="363"/>
    </location>
</feature>
<feature type="compositionally biased region" description="Polar residues" evidence="5">
    <location>
        <begin position="292"/>
        <end position="318"/>
    </location>
</feature>
<dbReference type="Proteomes" id="UP000886890">
    <property type="component" value="Unassembled WGS sequence"/>
</dbReference>
<feature type="compositionally biased region" description="Basic residues" evidence="5">
    <location>
        <begin position="280"/>
        <end position="290"/>
    </location>
</feature>
<feature type="region of interest" description="Disordered" evidence="5">
    <location>
        <begin position="206"/>
        <end position="363"/>
    </location>
</feature>
<evidence type="ECO:0000256" key="3">
    <source>
        <dbReference type="ARBA" id="ARBA00022989"/>
    </source>
</evidence>
<gene>
    <name evidence="8" type="ORF">H9734_02945</name>
</gene>
<feature type="domain" description="TM7S3/TM198-like" evidence="7">
    <location>
        <begin position="33"/>
        <end position="183"/>
    </location>
</feature>
<dbReference type="Pfam" id="PF13886">
    <property type="entry name" value="TM7S3_TM198"/>
    <property type="match status" value="1"/>
</dbReference>
<comment type="caution">
    <text evidence="8">The sequence shown here is derived from an EMBL/GenBank/DDBJ whole genome shotgun (WGS) entry which is preliminary data.</text>
</comment>
<proteinExistence type="predicted"/>
<name>A0A9D2BIC0_9FIRM</name>
<feature type="transmembrane region" description="Helical" evidence="6">
    <location>
        <begin position="148"/>
        <end position="168"/>
    </location>
</feature>
<evidence type="ECO:0000256" key="1">
    <source>
        <dbReference type="ARBA" id="ARBA00004141"/>
    </source>
</evidence>
<reference evidence="8" key="1">
    <citation type="journal article" date="2021" name="PeerJ">
        <title>Extensive microbial diversity within the chicken gut microbiome revealed by metagenomics and culture.</title>
        <authorList>
            <person name="Gilroy R."/>
            <person name="Ravi A."/>
            <person name="Getino M."/>
            <person name="Pursley I."/>
            <person name="Horton D.L."/>
            <person name="Alikhan N.F."/>
            <person name="Baker D."/>
            <person name="Gharbi K."/>
            <person name="Hall N."/>
            <person name="Watson M."/>
            <person name="Adriaenssens E.M."/>
            <person name="Foster-Nyarko E."/>
            <person name="Jarju S."/>
            <person name="Secka A."/>
            <person name="Antonio M."/>
            <person name="Oren A."/>
            <person name="Chaudhuri R.R."/>
            <person name="La Ragione R."/>
            <person name="Hildebrand F."/>
            <person name="Pallen M.J."/>
        </authorList>
    </citation>
    <scope>NUCLEOTIDE SEQUENCE</scope>
    <source>
        <strain evidence="8">CHK183-1962</strain>
    </source>
</reference>
<evidence type="ECO:0000256" key="2">
    <source>
        <dbReference type="ARBA" id="ARBA00022692"/>
    </source>
</evidence>
<feature type="transmembrane region" description="Helical" evidence="6">
    <location>
        <begin position="124"/>
        <end position="141"/>
    </location>
</feature>
<reference evidence="8" key="2">
    <citation type="submission" date="2021-04" db="EMBL/GenBank/DDBJ databases">
        <authorList>
            <person name="Gilroy R."/>
        </authorList>
    </citation>
    <scope>NUCLEOTIDE SEQUENCE</scope>
    <source>
        <strain evidence="8">CHK183-1962</strain>
    </source>
</reference>
<dbReference type="AlphaFoldDB" id="A0A9D2BIC0"/>
<feature type="transmembrane region" description="Helical" evidence="6">
    <location>
        <begin position="174"/>
        <end position="192"/>
    </location>
</feature>
<evidence type="ECO:0000256" key="4">
    <source>
        <dbReference type="ARBA" id="ARBA00023136"/>
    </source>
</evidence>
<comment type="subcellular location">
    <subcellularLocation>
        <location evidence="1">Membrane</location>
        <topology evidence="1">Multi-pass membrane protein</topology>
    </subcellularLocation>
</comment>
<dbReference type="GO" id="GO:0016020">
    <property type="term" value="C:membrane"/>
    <property type="evidence" value="ECO:0007669"/>
    <property type="project" value="UniProtKB-SubCell"/>
</dbReference>
<evidence type="ECO:0000259" key="7">
    <source>
        <dbReference type="Pfam" id="PF13886"/>
    </source>
</evidence>
<keyword evidence="3 6" id="KW-1133">Transmembrane helix</keyword>
<evidence type="ECO:0000256" key="5">
    <source>
        <dbReference type="SAM" id="MobiDB-lite"/>
    </source>
</evidence>
<organism evidence="8 9">
    <name type="scientific">Candidatus Fusicatenibacter merdavium</name>
    <dbReference type="NCBI Taxonomy" id="2838600"/>
    <lineage>
        <taxon>Bacteria</taxon>
        <taxon>Bacillati</taxon>
        <taxon>Bacillota</taxon>
        <taxon>Clostridia</taxon>
        <taxon>Lachnospirales</taxon>
        <taxon>Lachnospiraceae</taxon>
        <taxon>Fusicatenibacter</taxon>
    </lineage>
</organism>
<evidence type="ECO:0000313" key="9">
    <source>
        <dbReference type="Proteomes" id="UP000886890"/>
    </source>
</evidence>
<feature type="transmembrane region" description="Helical" evidence="6">
    <location>
        <begin position="51"/>
        <end position="72"/>
    </location>
</feature>
<protein>
    <submittedName>
        <fullName evidence="8">TMEM198/TM7SF3 family protein</fullName>
    </submittedName>
</protein>
<evidence type="ECO:0000313" key="8">
    <source>
        <dbReference type="EMBL" id="HIX76542.1"/>
    </source>
</evidence>
<evidence type="ECO:0000256" key="6">
    <source>
        <dbReference type="SAM" id="Phobius"/>
    </source>
</evidence>
<feature type="transmembrane region" description="Helical" evidence="6">
    <location>
        <begin position="23"/>
        <end position="44"/>
    </location>
</feature>
<dbReference type="EMBL" id="DXEK01000048">
    <property type="protein sequence ID" value="HIX76542.1"/>
    <property type="molecule type" value="Genomic_DNA"/>
</dbReference>
<accession>A0A9D2BIC0</accession>
<sequence length="363" mass="40600">MENISIDTLYDLLDKFDTLKELLTRYGTAILIAAAVFALLNCFFGYALRKVWSVLLGFGIGASGGMLLATYTDQSDNMILGVTLGLGFIFGLLALLLYRIGTFFLIVAFLGFSLYKLLNPSDLIVLLFLLGIAIVVALIGVPFERITVILITSVCGALTSVTLAYDFQAQEYDLVMWIIVLILAALGMVFQFKPWKDRGYWEDAEDREEDYRRKKKNRRRAGSASRSVPVRSSGKRRKKKKSRGSSGSEPSSRRTKVSQNTMYDFHFVPEEPDDVDEKKPPKRHSNHRQTKSSDFTQPSPDAQRSASQGTGGTRQPASQVGGDTRPIPDPASGSIEPDLSEIRQHISEEIQEIYRDTQEQNHK</sequence>